<keyword evidence="1" id="KW-0175">Coiled coil</keyword>
<evidence type="ECO:0000256" key="3">
    <source>
        <dbReference type="SAM" id="SignalP"/>
    </source>
</evidence>
<gene>
    <name evidence="4" type="ORF">D6C00_12850</name>
</gene>
<dbReference type="Gene3D" id="3.30.910.20">
    <property type="entry name" value="Skp domain"/>
    <property type="match status" value="1"/>
</dbReference>
<keyword evidence="5" id="KW-1185">Reference proteome</keyword>
<proteinExistence type="predicted"/>
<feature type="signal peptide" evidence="3">
    <location>
        <begin position="1"/>
        <end position="19"/>
    </location>
</feature>
<dbReference type="InterPro" id="IPR024930">
    <property type="entry name" value="Skp_dom_sf"/>
</dbReference>
<comment type="caution">
    <text evidence="4">The sequence shown here is derived from an EMBL/GenBank/DDBJ whole genome shotgun (WGS) entry which is preliminary data.</text>
</comment>
<feature type="compositionally biased region" description="Basic and acidic residues" evidence="2">
    <location>
        <begin position="173"/>
        <end position="182"/>
    </location>
</feature>
<feature type="region of interest" description="Disordered" evidence="2">
    <location>
        <begin position="173"/>
        <end position="196"/>
    </location>
</feature>
<feature type="chain" id="PRO_5019093204" description="OmpH family outer membrane protein" evidence="3">
    <location>
        <begin position="20"/>
        <end position="196"/>
    </location>
</feature>
<keyword evidence="3" id="KW-0732">Signal</keyword>
<dbReference type="PROSITE" id="PS51257">
    <property type="entry name" value="PROKAR_LIPOPROTEIN"/>
    <property type="match status" value="1"/>
</dbReference>
<feature type="coiled-coil region" evidence="1">
    <location>
        <begin position="49"/>
        <end position="94"/>
    </location>
</feature>
<organism evidence="4 5">
    <name type="scientific">Thiohalobacter thiocyanaticus</name>
    <dbReference type="NCBI Taxonomy" id="585455"/>
    <lineage>
        <taxon>Bacteria</taxon>
        <taxon>Pseudomonadati</taxon>
        <taxon>Pseudomonadota</taxon>
        <taxon>Gammaproteobacteria</taxon>
        <taxon>Thiohalobacterales</taxon>
        <taxon>Thiohalobacteraceae</taxon>
        <taxon>Thiohalobacter</taxon>
    </lineage>
</organism>
<dbReference type="EMBL" id="QZMU01000001">
    <property type="protein sequence ID" value="RRQ22726.1"/>
    <property type="molecule type" value="Genomic_DNA"/>
</dbReference>
<evidence type="ECO:0008006" key="6">
    <source>
        <dbReference type="Google" id="ProtNLM"/>
    </source>
</evidence>
<dbReference type="Pfam" id="PF03938">
    <property type="entry name" value="OmpH"/>
    <property type="match status" value="1"/>
</dbReference>
<reference evidence="4 5" key="1">
    <citation type="journal article" date="2010" name="Int. J. Syst. Evol. Microbiol.">
        <title>Thiohalobacter thiocyanaticus gen. nov., sp. nov., a moderately halophilic, sulfur-oxidizing gammaproteobacterium from hypersaline lakes, that utilizes thiocyanate.</title>
        <authorList>
            <person name="Sorokin D.Y."/>
            <person name="Kovaleva O.L."/>
            <person name="Tourova T.P."/>
            <person name="Muyzer G."/>
        </authorList>
    </citation>
    <scope>NUCLEOTIDE SEQUENCE [LARGE SCALE GENOMIC DNA]</scope>
    <source>
        <strain evidence="4 5">Hrh1</strain>
    </source>
</reference>
<dbReference type="GO" id="GO:0051082">
    <property type="term" value="F:unfolded protein binding"/>
    <property type="evidence" value="ECO:0007669"/>
    <property type="project" value="InterPro"/>
</dbReference>
<dbReference type="SMART" id="SM00935">
    <property type="entry name" value="OmpH"/>
    <property type="match status" value="1"/>
</dbReference>
<dbReference type="Proteomes" id="UP000287798">
    <property type="component" value="Unassembled WGS sequence"/>
</dbReference>
<evidence type="ECO:0000256" key="1">
    <source>
        <dbReference type="SAM" id="Coils"/>
    </source>
</evidence>
<evidence type="ECO:0000313" key="5">
    <source>
        <dbReference type="Proteomes" id="UP000287798"/>
    </source>
</evidence>
<dbReference type="InterPro" id="IPR005632">
    <property type="entry name" value="Chaperone_Skp"/>
</dbReference>
<evidence type="ECO:0000313" key="4">
    <source>
        <dbReference type="EMBL" id="RRQ22726.1"/>
    </source>
</evidence>
<dbReference type="SUPFAM" id="SSF111384">
    <property type="entry name" value="OmpH-like"/>
    <property type="match status" value="1"/>
</dbReference>
<protein>
    <recommendedName>
        <fullName evidence="6">OmpH family outer membrane protein</fullName>
    </recommendedName>
</protein>
<name>A0A426QM27_9GAMM</name>
<accession>A0A426QM27</accession>
<sequence length="196" mass="21336">MSPIIRLGSILLAAVVLLACTPGENTPDSPLVVDITAVAKALGRDEVMEQQLAATRDQLNRQLDEISHDLNSQLDEKQAELGEQADEAQTQELQALALQARQTLEQTRAHAQQKALAYRSSLVLAFQEEVRGEAAEIARQRGATSVMLASVATLWFDPRTDITGEVIARMRAAADRSDKTMESDGITQAPDSEQTK</sequence>
<feature type="compositionally biased region" description="Polar residues" evidence="2">
    <location>
        <begin position="185"/>
        <end position="196"/>
    </location>
</feature>
<evidence type="ECO:0000256" key="2">
    <source>
        <dbReference type="SAM" id="MobiDB-lite"/>
    </source>
</evidence>
<dbReference type="RefSeq" id="WP_125182066.1">
    <property type="nucleotide sequence ID" value="NZ_QZMU01000001.1"/>
</dbReference>
<dbReference type="AlphaFoldDB" id="A0A426QM27"/>